<keyword evidence="2" id="KW-0472">Membrane</keyword>
<feature type="region of interest" description="Disordered" evidence="1">
    <location>
        <begin position="118"/>
        <end position="164"/>
    </location>
</feature>
<feature type="transmembrane region" description="Helical" evidence="2">
    <location>
        <begin position="49"/>
        <end position="69"/>
    </location>
</feature>
<feature type="compositionally biased region" description="Low complexity" evidence="1">
    <location>
        <begin position="260"/>
        <end position="276"/>
    </location>
</feature>
<evidence type="ECO:0000313" key="3">
    <source>
        <dbReference type="EMBL" id="GLH97703.1"/>
    </source>
</evidence>
<keyword evidence="2" id="KW-1133">Transmembrane helix</keyword>
<gene>
    <name evidence="3" type="ORF">Pa4123_29780</name>
</gene>
<proteinExistence type="predicted"/>
<feature type="region of interest" description="Disordered" evidence="1">
    <location>
        <begin position="260"/>
        <end position="324"/>
    </location>
</feature>
<evidence type="ECO:0000256" key="1">
    <source>
        <dbReference type="SAM" id="MobiDB-lite"/>
    </source>
</evidence>
<sequence>MFARFWRSFTRWRRSRPFWGGLFTLLAGLEIFGTTQMSLGGLTFQMGPTGFLSWLIPTILCLCGVLMWLTPQQRMFYSIVGAMTAVFSLVAVNLGGFLFGLLLGMVGTALGFAWTPGVQAAPPPSPSEEQEQEPEPEAPPHTTVHNLLNGPVDPEATGEIPPQRRNPHMFVITLLLLSLGAAGVVVGRGATAAHAAPCPPAVSKPTKPKPTPSSSAEASPTPTPSPTPNESSESSEDGGNIVTDILDGIGDLFGIGESEAKAEPTPSASPSASASVSPPPSKPVPSCTPKPGDSGGGKDPAKDDPRLKPLAAPGDIPAINETPSRMTGTKLTMWNLKFVGVTNLRTAGGGSQKVLQFSMTKSTTDNFELVPTILSGGRTMSLKSSALTVEGNVRFFTPRFEGNLLGVLPQVYTPEQLPPLPEELEVPLPIFYTKINIQLAYVDCDKLEAPDLVNAL</sequence>
<dbReference type="Pfam" id="PF19609">
    <property type="entry name" value="DUF6114"/>
    <property type="match status" value="1"/>
</dbReference>
<evidence type="ECO:0000256" key="2">
    <source>
        <dbReference type="SAM" id="Phobius"/>
    </source>
</evidence>
<dbReference type="Proteomes" id="UP001144280">
    <property type="component" value="Unassembled WGS sequence"/>
</dbReference>
<name>A0ABQ5QSX8_9ACTN</name>
<evidence type="ECO:0000313" key="4">
    <source>
        <dbReference type="Proteomes" id="UP001144280"/>
    </source>
</evidence>
<comment type="caution">
    <text evidence="3">The sequence shown here is derived from an EMBL/GenBank/DDBJ whole genome shotgun (WGS) entry which is preliminary data.</text>
</comment>
<protein>
    <submittedName>
        <fullName evidence="3">Uncharacterized protein</fullName>
    </submittedName>
</protein>
<keyword evidence="2" id="KW-0812">Transmembrane</keyword>
<accession>A0ABQ5QSX8</accession>
<dbReference type="RefSeq" id="WP_281895850.1">
    <property type="nucleotide sequence ID" value="NZ_BSDI01000012.1"/>
</dbReference>
<reference evidence="3" key="1">
    <citation type="submission" date="2022-12" db="EMBL/GenBank/DDBJ databases">
        <title>New Phytohabitans aurantiacus sp. RD004123 nov., an actinomycete isolated from soil.</title>
        <authorList>
            <person name="Triningsih D.W."/>
            <person name="Harunari E."/>
            <person name="Igarashi Y."/>
        </authorList>
    </citation>
    <scope>NUCLEOTIDE SEQUENCE</scope>
    <source>
        <strain evidence="3">RD004123</strain>
    </source>
</reference>
<keyword evidence="4" id="KW-1185">Reference proteome</keyword>
<organism evidence="3 4">
    <name type="scientific">Phytohabitans aurantiacus</name>
    <dbReference type="NCBI Taxonomy" id="3016789"/>
    <lineage>
        <taxon>Bacteria</taxon>
        <taxon>Bacillati</taxon>
        <taxon>Actinomycetota</taxon>
        <taxon>Actinomycetes</taxon>
        <taxon>Micromonosporales</taxon>
        <taxon>Micromonosporaceae</taxon>
    </lineage>
</organism>
<feature type="compositionally biased region" description="Pro residues" evidence="1">
    <location>
        <begin position="277"/>
        <end position="288"/>
    </location>
</feature>
<dbReference type="EMBL" id="BSDI01000012">
    <property type="protein sequence ID" value="GLH97703.1"/>
    <property type="molecule type" value="Genomic_DNA"/>
</dbReference>
<feature type="region of interest" description="Disordered" evidence="1">
    <location>
        <begin position="194"/>
        <end position="245"/>
    </location>
</feature>
<dbReference type="InterPro" id="IPR046096">
    <property type="entry name" value="DUF6114"/>
</dbReference>
<feature type="transmembrane region" description="Helical" evidence="2">
    <location>
        <begin position="76"/>
        <end position="106"/>
    </location>
</feature>